<reference evidence="1" key="1">
    <citation type="submission" date="2016-06" db="UniProtKB">
        <authorList>
            <consortium name="WormBaseParasite"/>
        </authorList>
    </citation>
    <scope>IDENTIFICATION</scope>
</reference>
<accession>A0A183TJN7</accession>
<dbReference type="AlphaFoldDB" id="A0A183TJN7"/>
<sequence length="130" mass="14661">LEGVLSLIRGHFRPQCILCLPTDLDAYERRLRDQYMCRLPDAQPVFPPPRPLEAAGHLADLRRQKTELFIRNCLDRVGGGGAYTDFIHTHPDFFECVLPADDLLETYAALRRIIEGYLGSTPAKAANQPL</sequence>
<protein>
    <submittedName>
        <fullName evidence="1">SIR2_2 domain-containing protein</fullName>
    </submittedName>
</protein>
<proteinExistence type="predicted"/>
<organism evidence="1">
    <name type="scientific">Schistocephalus solidus</name>
    <name type="common">Tapeworm</name>
    <dbReference type="NCBI Taxonomy" id="70667"/>
    <lineage>
        <taxon>Eukaryota</taxon>
        <taxon>Metazoa</taxon>
        <taxon>Spiralia</taxon>
        <taxon>Lophotrochozoa</taxon>
        <taxon>Platyhelminthes</taxon>
        <taxon>Cestoda</taxon>
        <taxon>Eucestoda</taxon>
        <taxon>Diphyllobothriidea</taxon>
        <taxon>Diphyllobothriidae</taxon>
        <taxon>Schistocephalus</taxon>
    </lineage>
</organism>
<dbReference type="WBParaSite" id="SSLN_0001732001-mRNA-1">
    <property type="protein sequence ID" value="SSLN_0001732001-mRNA-1"/>
    <property type="gene ID" value="SSLN_0001732001"/>
</dbReference>
<evidence type="ECO:0000313" key="1">
    <source>
        <dbReference type="WBParaSite" id="SSLN_0001732001-mRNA-1"/>
    </source>
</evidence>
<name>A0A183TJN7_SCHSO</name>